<feature type="compositionally biased region" description="Polar residues" evidence="1">
    <location>
        <begin position="811"/>
        <end position="822"/>
    </location>
</feature>
<feature type="region of interest" description="Disordered" evidence="1">
    <location>
        <begin position="1036"/>
        <end position="1099"/>
    </location>
</feature>
<feature type="compositionally biased region" description="Polar residues" evidence="1">
    <location>
        <begin position="1083"/>
        <end position="1099"/>
    </location>
</feature>
<accession>H8XB40</accession>
<dbReference type="eggNOG" id="ENOG502QSNK">
    <property type="taxonomic scope" value="Eukaryota"/>
</dbReference>
<dbReference type="PROSITE" id="PS50010">
    <property type="entry name" value="DH_2"/>
    <property type="match status" value="1"/>
</dbReference>
<feature type="region of interest" description="Disordered" evidence="1">
    <location>
        <begin position="15"/>
        <end position="34"/>
    </location>
</feature>
<sequence length="1306" mass="147954">MSLYTRYVSGEHDKEHFEAKQRQISHHGKKTNPNDQVAKESIQLPFFNDDPDDYTSDIHDQNKSLLTWLRIFQRAAIFVGYDDLVFNHVVSIVYQVANKNKLSTQSITKFGLASYPNLKLDSNSRFWPSCENLIPQHQKSHVRQALAISNLKNSNRLLNHHHLMQLPMWDETNAGALASAMTLVQNKSPEEVGKKLVELGLVQNQKVCSFTVDVIYDNDNVKDEIVEENNLMVSLLGEQLDQIFNPLLEYAPEEIKSSYIPSMDRNLVHFSNSKIQSILDELINVQTNYTAGLVNLLQTFIIPLRISVMGHENVNSSSAIQKINQIFPPTIDEITRVNCLLNDALLKARKVDDVEIIVAMGTVMPYFYKPFIRHEANVKHFNDHLIKFAQKYKKSIFENREINSSQYTVREIDSIVTGALLELPKFKLLLQRLHEAIEFEEIQLRNFDKERSTDTLRLINSYYESAMDVIYAFSGADEQKVEAKRRVFTPTGRMLTEIAGNWPPELQFDWNSRKIVGIFQLQNVASTNTTGSEILVVFSDYLLFFTVEDGNVEVDNDNRKKLSVADALMHSLVNEKPMPNLEAFPAMQVTAWCRIDEVLVTKYSALNEKNTEIDCLRFLSLNSNGFSSSTNKARTFARNYKATVKRVPVEDIIIAVEKSKILHKSSSFHLFKSINNDMNISYTAQSISDYETEIFRSPFALILNMDIDVPSYFEEHPQLLLLLQASMINDNEMRVTGYDKCSKEQINDIIESKQLSSFLEQMVKKTFHSLFSTYNSVTHNAIEGKSWNLKYLVDYYLTDRIDSEKQDSTKPKSTNMGQSKVEPSSNHHNAPSKPSSSKSSILSRLHLKKAKKSTTQTREPKTKRKVSNTFIPQGTKLEYKEIYKPIPTLQKREMSSTSTVIENKTEPSSEGNKRCTSVPSIDVSPNFQFPLQIDNNLDEIETNAVASINHETSTIKRLSTMDDISMVLKMSQEPSFVGDYFYDEYDSTPNWEYFNMKNESGGNMFKQEIMGINSQSGNIGDLVEIDEEAVINSAADEQNSQVQHSGEGIDSGAALDHHEPNSLAHGVTERSQFDPPFSMFIPNATNTRKPSNESSIFSQAAQTPTPFNTFATPPLSNNTEGLLSTRNTHNNYSKPIPLKQVSRLPRDESVKSISAHEYAIEFSRLIDAEFSKPPLDAAIGSLSTTTMTKTPMLISPSTTSLTPFHTNSSVVTLVSNSSNNAEVSEEEAYSSTEDQEGGMQAQPVLHKELKSTQETLIAPNAFNNMHSSETTTKPLNEYMRDDSISQLTNLLQNSIKFNDFSIEMFR</sequence>
<evidence type="ECO:0000259" key="2">
    <source>
        <dbReference type="PROSITE" id="PS50010"/>
    </source>
</evidence>
<dbReference type="OrthoDB" id="4066896at2759"/>
<evidence type="ECO:0000256" key="1">
    <source>
        <dbReference type="SAM" id="MobiDB-lite"/>
    </source>
</evidence>
<feature type="domain" description="DH" evidence="2">
    <location>
        <begin position="274"/>
        <end position="469"/>
    </location>
</feature>
<organism evidence="3 4">
    <name type="scientific">Candida orthopsilosis (strain 90-125)</name>
    <name type="common">Yeast</name>
    <dbReference type="NCBI Taxonomy" id="1136231"/>
    <lineage>
        <taxon>Eukaryota</taxon>
        <taxon>Fungi</taxon>
        <taxon>Dikarya</taxon>
        <taxon>Ascomycota</taxon>
        <taxon>Saccharomycotina</taxon>
        <taxon>Pichiomycetes</taxon>
        <taxon>Debaryomycetaceae</taxon>
        <taxon>Candida/Lodderomyces clade</taxon>
        <taxon>Candida</taxon>
    </lineage>
</organism>
<dbReference type="InterPro" id="IPR000219">
    <property type="entry name" value="DH_dom"/>
</dbReference>
<dbReference type="SMART" id="SM00325">
    <property type="entry name" value="RhoGEF"/>
    <property type="match status" value="1"/>
</dbReference>
<dbReference type="HOGENOM" id="CLU_004185_0_0_1"/>
<name>H8XB40_CANO9</name>
<feature type="compositionally biased region" description="Low complexity" evidence="1">
    <location>
        <begin position="823"/>
        <end position="844"/>
    </location>
</feature>
<dbReference type="InterPro" id="IPR021895">
    <property type="entry name" value="Bud3_N"/>
</dbReference>
<dbReference type="EMBL" id="HE681726">
    <property type="protein sequence ID" value="CCG25288.1"/>
    <property type="molecule type" value="Genomic_DNA"/>
</dbReference>
<proteinExistence type="predicted"/>
<feature type="region of interest" description="Disordered" evidence="1">
    <location>
        <begin position="804"/>
        <end position="870"/>
    </location>
</feature>
<dbReference type="InterPro" id="IPR057454">
    <property type="entry name" value="Bud3_C"/>
</dbReference>
<dbReference type="Pfam" id="PF12015">
    <property type="entry name" value="Bud3_N"/>
    <property type="match status" value="1"/>
</dbReference>
<dbReference type="Pfam" id="PF25351">
    <property type="entry name" value="PH_BUD3_C"/>
    <property type="match status" value="1"/>
</dbReference>
<keyword evidence="4" id="KW-1185">Reference proteome</keyword>
<feature type="region of interest" description="Disordered" evidence="1">
    <location>
        <begin position="893"/>
        <end position="916"/>
    </location>
</feature>
<dbReference type="RefSeq" id="XP_003871413.1">
    <property type="nucleotide sequence ID" value="XM_003871364.1"/>
</dbReference>
<dbReference type="Proteomes" id="UP000005018">
    <property type="component" value="Chromosome 8"/>
</dbReference>
<dbReference type="GO" id="GO:0005085">
    <property type="term" value="F:guanyl-nucleotide exchange factor activity"/>
    <property type="evidence" value="ECO:0007669"/>
    <property type="project" value="InterPro"/>
</dbReference>
<dbReference type="KEGG" id="cot:CORT_0H01760"/>
<gene>
    <name evidence="3" type="ORF">CORT_0H01760</name>
</gene>
<reference evidence="3 4" key="1">
    <citation type="journal article" date="2012" name="PLoS ONE">
        <title>Sequence and analysis of the genome of the pathogenic yeast Candida orthopsilosis.</title>
        <authorList>
            <person name="Riccombeni A."/>
            <person name="Vidanes G."/>
            <person name="Proux-Wera E."/>
            <person name="Wolfe K.H."/>
            <person name="Butler G."/>
        </authorList>
    </citation>
    <scope>NUCLEOTIDE SEQUENCE [LARGE SCALE GENOMIC DNA]</scope>
    <source>
        <strain evidence="3 4">Co 90-125</strain>
    </source>
</reference>
<feature type="compositionally biased region" description="Basic and acidic residues" evidence="1">
    <location>
        <begin position="903"/>
        <end position="913"/>
    </location>
</feature>
<dbReference type="Gene3D" id="1.20.900.10">
    <property type="entry name" value="Dbl homology (DH) domain"/>
    <property type="match status" value="1"/>
</dbReference>
<protein>
    <recommendedName>
        <fullName evidence="2">DH domain-containing protein</fullName>
    </recommendedName>
</protein>
<dbReference type="SUPFAM" id="SSF48065">
    <property type="entry name" value="DBL homology domain (DH-domain)"/>
    <property type="match status" value="1"/>
</dbReference>
<dbReference type="GeneID" id="14542256"/>
<evidence type="ECO:0000313" key="3">
    <source>
        <dbReference type="EMBL" id="CCG25288.1"/>
    </source>
</evidence>
<evidence type="ECO:0000313" key="4">
    <source>
        <dbReference type="Proteomes" id="UP000005018"/>
    </source>
</evidence>
<dbReference type="InterPro" id="IPR035899">
    <property type="entry name" value="DBL_dom_sf"/>
</dbReference>